<name>A0ABY6C6F9_9HYPH</name>
<protein>
    <submittedName>
        <fullName evidence="1">Uncharacterized protein</fullName>
    </submittedName>
</protein>
<proteinExistence type="predicted"/>
<gene>
    <name evidence="1" type="ORF">N8A98_02125</name>
</gene>
<keyword evidence="1" id="KW-0614">Plasmid</keyword>
<organism evidence="1 2">
    <name type="scientific">Devosia neptuniae</name>
    <dbReference type="NCBI Taxonomy" id="191302"/>
    <lineage>
        <taxon>Bacteria</taxon>
        <taxon>Pseudomonadati</taxon>
        <taxon>Pseudomonadota</taxon>
        <taxon>Alphaproteobacteria</taxon>
        <taxon>Hyphomicrobiales</taxon>
        <taxon>Devosiaceae</taxon>
        <taxon>Devosia</taxon>
    </lineage>
</organism>
<dbReference type="EMBL" id="CP104964">
    <property type="protein sequence ID" value="UXN67878.1"/>
    <property type="molecule type" value="Genomic_DNA"/>
</dbReference>
<geneLocation type="plasmid" evidence="1 2">
    <name>p_unnamed1</name>
</geneLocation>
<evidence type="ECO:0000313" key="1">
    <source>
        <dbReference type="EMBL" id="UXN67878.1"/>
    </source>
</evidence>
<keyword evidence="2" id="KW-1185">Reference proteome</keyword>
<dbReference type="Proteomes" id="UP001061862">
    <property type="component" value="Plasmid p_unnamed1"/>
</dbReference>
<sequence>MIWFDAALESPVDDGLLRRCIATLLNIPSENVDVVHSLSKIKDAPATCVVEDRGSDSYSQLITVYVSESLPCPYVLDAAAQLARMFAKSLLLVDDATANPYSFVCVSSAGQHSVVLVDPNELDKNNRYVIREPAGGRC</sequence>
<dbReference type="RefSeq" id="WP_262165398.1">
    <property type="nucleotide sequence ID" value="NZ_CP104964.1"/>
</dbReference>
<evidence type="ECO:0000313" key="2">
    <source>
        <dbReference type="Proteomes" id="UP001061862"/>
    </source>
</evidence>
<reference evidence="1 2" key="1">
    <citation type="submission" date="2022-09" db="EMBL/GenBank/DDBJ databases">
        <title>Interaction between co-microsymbionts with complementary sets of symbiotic genes in legume-rhizobium systems.</title>
        <authorList>
            <person name="Safronova V."/>
            <person name="Sazanova A."/>
            <person name="Afonin A."/>
            <person name="Chirak E."/>
        </authorList>
    </citation>
    <scope>NUCLEOTIDE SEQUENCE [LARGE SCALE GENOMIC DNA]</scope>
    <source>
        <strain evidence="1 2">A18/4-1</strain>
        <plasmid evidence="1 2">p_unnamed1</plasmid>
    </source>
</reference>
<accession>A0ABY6C6F9</accession>